<dbReference type="InterPro" id="IPR002213">
    <property type="entry name" value="UDP_glucos_trans"/>
</dbReference>
<evidence type="ECO:0000256" key="1">
    <source>
        <dbReference type="ARBA" id="ARBA00009995"/>
    </source>
</evidence>
<name>A0AAD4TMQ7_9MAGN</name>
<keyword evidence="2 3" id="KW-0808">Transferase</keyword>
<dbReference type="GO" id="GO:0035251">
    <property type="term" value="F:UDP-glucosyltransferase activity"/>
    <property type="evidence" value="ECO:0007669"/>
    <property type="project" value="InterPro"/>
</dbReference>
<protein>
    <recommendedName>
        <fullName evidence="4">Glycosyltransferase</fullName>
        <ecNumber evidence="4">2.4.1.-</ecNumber>
    </recommendedName>
</protein>
<gene>
    <name evidence="5" type="ORF">MKW98_021971</name>
</gene>
<evidence type="ECO:0000313" key="6">
    <source>
        <dbReference type="Proteomes" id="UP001202328"/>
    </source>
</evidence>
<dbReference type="PANTHER" id="PTHR48049:SF91">
    <property type="entry name" value="UDP-GLYCOSYLTRANSFERASE 79B7-RELATED"/>
    <property type="match status" value="1"/>
</dbReference>
<organism evidence="5 6">
    <name type="scientific">Papaver atlanticum</name>
    <dbReference type="NCBI Taxonomy" id="357466"/>
    <lineage>
        <taxon>Eukaryota</taxon>
        <taxon>Viridiplantae</taxon>
        <taxon>Streptophyta</taxon>
        <taxon>Embryophyta</taxon>
        <taxon>Tracheophyta</taxon>
        <taxon>Spermatophyta</taxon>
        <taxon>Magnoliopsida</taxon>
        <taxon>Ranunculales</taxon>
        <taxon>Papaveraceae</taxon>
        <taxon>Papaveroideae</taxon>
        <taxon>Papaver</taxon>
    </lineage>
</organism>
<comment type="caution">
    <text evidence="5">The sequence shown here is derived from an EMBL/GenBank/DDBJ whole genome shotgun (WGS) entry which is preliminary data.</text>
</comment>
<accession>A0AAD4TMQ7</accession>
<dbReference type="Gene3D" id="3.40.50.2000">
    <property type="entry name" value="Glycogen Phosphorylase B"/>
    <property type="match status" value="2"/>
</dbReference>
<dbReference type="PANTHER" id="PTHR48049">
    <property type="entry name" value="GLYCOSYLTRANSFERASE"/>
    <property type="match status" value="1"/>
</dbReference>
<dbReference type="Pfam" id="PF00201">
    <property type="entry name" value="UDPGT"/>
    <property type="match status" value="1"/>
</dbReference>
<evidence type="ECO:0000256" key="4">
    <source>
        <dbReference type="RuleBase" id="RU362057"/>
    </source>
</evidence>
<evidence type="ECO:0000256" key="2">
    <source>
        <dbReference type="ARBA" id="ARBA00022679"/>
    </source>
</evidence>
<keyword evidence="3" id="KW-0328">Glycosyltransferase</keyword>
<dbReference type="CDD" id="cd03784">
    <property type="entry name" value="GT1_Gtf-like"/>
    <property type="match status" value="1"/>
</dbReference>
<dbReference type="AlphaFoldDB" id="A0AAD4TMQ7"/>
<keyword evidence="6" id="KW-1185">Reference proteome</keyword>
<proteinExistence type="inferred from homology"/>
<reference evidence="5" key="1">
    <citation type="submission" date="2022-04" db="EMBL/GenBank/DDBJ databases">
        <title>A functionally conserved STORR gene fusion in Papaver species that diverged 16.8 million years ago.</title>
        <authorList>
            <person name="Catania T."/>
        </authorList>
    </citation>
    <scope>NUCLEOTIDE SEQUENCE</scope>
    <source>
        <strain evidence="5">S-188037</strain>
    </source>
</reference>
<dbReference type="Proteomes" id="UP001202328">
    <property type="component" value="Unassembled WGS sequence"/>
</dbReference>
<dbReference type="SUPFAM" id="SSF53756">
    <property type="entry name" value="UDP-Glycosyltransferase/glycogen phosphorylase"/>
    <property type="match status" value="1"/>
</dbReference>
<evidence type="ECO:0000313" key="5">
    <source>
        <dbReference type="EMBL" id="KAI3963731.1"/>
    </source>
</evidence>
<dbReference type="EC" id="2.4.1.-" evidence="4"/>
<dbReference type="EMBL" id="JAJJMB010000025">
    <property type="protein sequence ID" value="KAI3963731.1"/>
    <property type="molecule type" value="Genomic_DNA"/>
</dbReference>
<comment type="similarity">
    <text evidence="1 3">Belongs to the UDP-glycosyltransferase family.</text>
</comment>
<dbReference type="InterPro" id="IPR050481">
    <property type="entry name" value="UDP-glycosyltransf_plant"/>
</dbReference>
<dbReference type="PROSITE" id="PS00375">
    <property type="entry name" value="UDPGT"/>
    <property type="match status" value="1"/>
</dbReference>
<dbReference type="FunFam" id="3.40.50.2000:FF:000037">
    <property type="entry name" value="Glycosyltransferase"/>
    <property type="match status" value="1"/>
</dbReference>
<evidence type="ECO:0000256" key="3">
    <source>
        <dbReference type="RuleBase" id="RU003718"/>
    </source>
</evidence>
<sequence length="466" mass="51492">MSVGTGKSTFHAAMFPFLAMGHLTPFLHLSNKLAEKGNRISYICPPKTISRLESVNLYPNLITFLPLGLPHIDGLPHGAETISDVSTSLAHLLMLAFFGSRKHVESILIDLRPDFVFFDHAHWVPSFARQVGIKSVAYITSGAASTAYIIVPSRNIQNDDDKTKLSLMEPPPDLPPDSSLKLHAHEVEDAIPFWADKNEDSGGLTTHQLVVNSLIECDLICIRTCREIEDSYCDYLEIQYKKPVLPTGLLLPDQTHTLLEERLANWLGSFKTGSVIYCAFGSQIILSKEQFQELVLGIELTGLPFLVALKPPAGFETVDEALPDGFKARVGGRGLVHGGWVQQPKILAHKSVGCFVSHCGFGSLSESLLNDVQLVLMPQMDDQYLTSRLLSGELKVAVEVEKNESWFSKESICSAIRIVMDEDCKAGFEIKANHLSLKGLLSKQGVESSYMDNFINKLQEEINKSV</sequence>
<dbReference type="InterPro" id="IPR035595">
    <property type="entry name" value="UDP_glycos_trans_CS"/>
</dbReference>